<name>A0A387HKW9_9ACTN</name>
<feature type="region of interest" description="Disordered" evidence="1">
    <location>
        <begin position="115"/>
        <end position="134"/>
    </location>
</feature>
<evidence type="ECO:0000313" key="3">
    <source>
        <dbReference type="Proteomes" id="UP000271554"/>
    </source>
</evidence>
<feature type="compositionally biased region" description="Polar residues" evidence="1">
    <location>
        <begin position="119"/>
        <end position="132"/>
    </location>
</feature>
<protein>
    <submittedName>
        <fullName evidence="2">Uncharacterized protein</fullName>
    </submittedName>
</protein>
<proteinExistence type="predicted"/>
<keyword evidence="3" id="KW-1185">Reference proteome</keyword>
<accession>A0A387HKW9</accession>
<organism evidence="2 3">
    <name type="scientific">Streptomyces hundungensis</name>
    <dbReference type="NCBI Taxonomy" id="1077946"/>
    <lineage>
        <taxon>Bacteria</taxon>
        <taxon>Bacillati</taxon>
        <taxon>Actinomycetota</taxon>
        <taxon>Actinomycetes</taxon>
        <taxon>Kitasatosporales</taxon>
        <taxon>Streptomycetaceae</taxon>
        <taxon>Streptomyces</taxon>
    </lineage>
</organism>
<evidence type="ECO:0000256" key="1">
    <source>
        <dbReference type="SAM" id="MobiDB-lite"/>
    </source>
</evidence>
<evidence type="ECO:0000313" key="2">
    <source>
        <dbReference type="EMBL" id="AYG81418.1"/>
    </source>
</evidence>
<dbReference type="EMBL" id="CP032698">
    <property type="protein sequence ID" value="AYG81418.1"/>
    <property type="molecule type" value="Genomic_DNA"/>
</dbReference>
<reference evidence="2 3" key="1">
    <citation type="submission" date="2018-10" db="EMBL/GenBank/DDBJ databases">
        <title>Relationship between Morphology and Antimicrobial Activity in Streptomyces.</title>
        <authorList>
            <person name="Kang H.J."/>
            <person name="Kim S.B."/>
        </authorList>
    </citation>
    <scope>NUCLEOTIDE SEQUENCE [LARGE SCALE GENOMIC DNA]</scope>
    <source>
        <strain evidence="2 3">BH38</strain>
    </source>
</reference>
<sequence length="155" mass="16782">MNMQEAADRADAMLDATFAAIKPEVRWSSTATTTGSCDVTRRRMVMTIVSEQRRGNFLGLVERFWKQSGYAIKSVNPDPQMPAIFAQSRDGFAISVSVGAKGNVDFEVDTPCVKESSVAEPTSQPNGTSNVDTWPLPLPNVHSDFWSAGAPPASN</sequence>
<gene>
    <name evidence="2" type="ORF">DWB77_03564</name>
</gene>
<dbReference type="KEGG" id="shun:DWB77_03564"/>
<dbReference type="RefSeq" id="WP_342777972.1">
    <property type="nucleotide sequence ID" value="NZ_CP032698.1"/>
</dbReference>
<dbReference type="AlphaFoldDB" id="A0A387HKW9"/>
<dbReference type="Proteomes" id="UP000271554">
    <property type="component" value="Chromosome"/>
</dbReference>